<dbReference type="RefSeq" id="WP_128526983.1">
    <property type="nucleotide sequence ID" value="NZ_CP026119.1"/>
</dbReference>
<evidence type="ECO:0000313" key="3">
    <source>
        <dbReference type="Proteomes" id="UP000287756"/>
    </source>
</evidence>
<name>A0A410MJ77_9BACI</name>
<organism evidence="2 3">
    <name type="scientific">Halobacillus litoralis</name>
    <dbReference type="NCBI Taxonomy" id="45668"/>
    <lineage>
        <taxon>Bacteria</taxon>
        <taxon>Bacillati</taxon>
        <taxon>Bacillota</taxon>
        <taxon>Bacilli</taxon>
        <taxon>Bacillales</taxon>
        <taxon>Bacillaceae</taxon>
        <taxon>Halobacillus</taxon>
    </lineage>
</organism>
<dbReference type="AlphaFoldDB" id="A0A410MJ77"/>
<sequence>MNNQRRKYNYDLEEVERLLNDTALSYKEIERQTGCPYSTVIYKSRKIKKNKRDRKQKKLNSPRKDSEITLDSKSDEYAYWDSKSESTFKFEKKNISLVEANQTIKDMVKAAKVLGEKDVNITLDWSSQGTLENIEKQK</sequence>
<feature type="compositionally biased region" description="Basic residues" evidence="1">
    <location>
        <begin position="47"/>
        <end position="61"/>
    </location>
</feature>
<dbReference type="EMBL" id="CP026119">
    <property type="protein sequence ID" value="QAS54753.1"/>
    <property type="molecule type" value="Genomic_DNA"/>
</dbReference>
<dbReference type="OrthoDB" id="9929349at2"/>
<dbReference type="KEGG" id="hli:HLI_21080"/>
<gene>
    <name evidence="2" type="ORF">HLI_21080</name>
</gene>
<evidence type="ECO:0000313" key="2">
    <source>
        <dbReference type="EMBL" id="QAS54753.1"/>
    </source>
</evidence>
<dbReference type="Proteomes" id="UP000287756">
    <property type="component" value="Plasmid pLDW-31"/>
</dbReference>
<accession>A0A410MJ77</accession>
<reference evidence="2 3" key="1">
    <citation type="submission" date="2018-01" db="EMBL/GenBank/DDBJ databases">
        <title>The whole genome sequencing and assembly of Halobacillus litoralis ERB031 strain.</title>
        <authorList>
            <person name="Lee S.-J."/>
            <person name="Park M.-K."/>
            <person name="Kim J.-Y."/>
            <person name="Lee Y.-J."/>
            <person name="Yi H."/>
            <person name="Bahn Y.-S."/>
            <person name="Kim J.F."/>
            <person name="Lee D.-W."/>
        </authorList>
    </citation>
    <scope>NUCLEOTIDE SEQUENCE [LARGE SCALE GENOMIC DNA]</scope>
    <source>
        <strain evidence="2 3">ERB 031</strain>
        <plasmid evidence="3">pldw-31</plasmid>
    </source>
</reference>
<proteinExistence type="predicted"/>
<evidence type="ECO:0000256" key="1">
    <source>
        <dbReference type="SAM" id="MobiDB-lite"/>
    </source>
</evidence>
<protein>
    <submittedName>
        <fullName evidence="2">Uncharacterized protein</fullName>
    </submittedName>
</protein>
<geneLocation type="plasmid" evidence="3">
    <name>pldw-31</name>
</geneLocation>
<keyword evidence="2" id="KW-0614">Plasmid</keyword>
<feature type="region of interest" description="Disordered" evidence="1">
    <location>
        <begin position="47"/>
        <end position="67"/>
    </location>
</feature>